<protein>
    <submittedName>
        <fullName evidence="2">Similar to An11g08670</fullName>
    </submittedName>
</protein>
<dbReference type="Proteomes" id="UP000661280">
    <property type="component" value="Chromosome 2"/>
</dbReference>
<dbReference type="KEGG" id="aluc:AKAW2_20925A"/>
<dbReference type="GeneID" id="64957310"/>
<dbReference type="RefSeq" id="XP_041539751.1">
    <property type="nucleotide sequence ID" value="XM_041685693.1"/>
</dbReference>
<gene>
    <name evidence="1" type="ORF">AKAW2_20925A</name>
    <name evidence="2" type="ORF">RIB2604_02106620</name>
</gene>
<reference evidence="3" key="2">
    <citation type="submission" date="2016-02" db="EMBL/GenBank/DDBJ databases">
        <title>Genome sequencing of Aspergillus luchuensis NBRC 4314.</title>
        <authorList>
            <person name="Yamada O."/>
        </authorList>
    </citation>
    <scope>NUCLEOTIDE SEQUENCE [LARGE SCALE GENOMIC DNA]</scope>
    <source>
        <strain evidence="3">RIB 2604</strain>
    </source>
</reference>
<evidence type="ECO:0000313" key="3">
    <source>
        <dbReference type="Proteomes" id="UP000075230"/>
    </source>
</evidence>
<reference evidence="1" key="4">
    <citation type="submission" date="2021-02" db="EMBL/GenBank/DDBJ databases">
        <title>Aspergillus luchuensis mut. kawachii IFO 4304 genome sequence.</title>
        <authorList>
            <person name="Mori K."/>
            <person name="Kadooka C."/>
            <person name="Goto M."/>
            <person name="Futagami T."/>
        </authorList>
    </citation>
    <scope>NUCLEOTIDE SEQUENCE</scope>
    <source>
        <strain evidence="1">IFO 4308</strain>
    </source>
</reference>
<evidence type="ECO:0000313" key="4">
    <source>
        <dbReference type="Proteomes" id="UP000661280"/>
    </source>
</evidence>
<dbReference type="Proteomes" id="UP000075230">
    <property type="component" value="Unassembled WGS sequence"/>
</dbReference>
<proteinExistence type="predicted"/>
<accession>A0A146FNR3</accession>
<evidence type="ECO:0000313" key="1">
    <source>
        <dbReference type="EMBL" id="BCR95985.1"/>
    </source>
</evidence>
<organism evidence="2 3">
    <name type="scientific">Aspergillus kawachii</name>
    <name type="common">White koji mold</name>
    <name type="synonym">Aspergillus awamori var. kawachi</name>
    <dbReference type="NCBI Taxonomy" id="1069201"/>
    <lineage>
        <taxon>Eukaryota</taxon>
        <taxon>Fungi</taxon>
        <taxon>Dikarya</taxon>
        <taxon>Ascomycota</taxon>
        <taxon>Pezizomycotina</taxon>
        <taxon>Eurotiomycetes</taxon>
        <taxon>Eurotiomycetidae</taxon>
        <taxon>Eurotiales</taxon>
        <taxon>Aspergillaceae</taxon>
        <taxon>Aspergillus</taxon>
        <taxon>Aspergillus subgen. Circumdati</taxon>
    </lineage>
</organism>
<dbReference type="EMBL" id="BCWF01000021">
    <property type="protein sequence ID" value="GAT26979.1"/>
    <property type="molecule type" value="Genomic_DNA"/>
</dbReference>
<dbReference type="VEuPathDB" id="FungiDB:ASPFODRAFT_55848"/>
<dbReference type="AlphaFoldDB" id="A0A146FNR3"/>
<reference evidence="2 3" key="1">
    <citation type="journal article" date="2016" name="DNA Res.">
        <title>Genome sequence of Aspergillus luchuensis NBRC 4314.</title>
        <authorList>
            <person name="Yamada O."/>
            <person name="Machida M."/>
            <person name="Hosoyama A."/>
            <person name="Goto M."/>
            <person name="Takahashi T."/>
            <person name="Futagami T."/>
            <person name="Yamagata Y."/>
            <person name="Takeuchi M."/>
            <person name="Kobayashi T."/>
            <person name="Koike H."/>
            <person name="Abe K."/>
            <person name="Asai K."/>
            <person name="Arita M."/>
            <person name="Fujita N."/>
            <person name="Fukuda K."/>
            <person name="Higa K."/>
            <person name="Horikawa H."/>
            <person name="Ishikawa T."/>
            <person name="Jinno K."/>
            <person name="Kato Y."/>
            <person name="Kirimura K."/>
            <person name="Mizutani O."/>
            <person name="Nakasone K."/>
            <person name="Sano M."/>
            <person name="Shiraishi Y."/>
            <person name="Tsukahara M."/>
            <person name="Gomi K."/>
        </authorList>
    </citation>
    <scope>NUCLEOTIDE SEQUENCE [LARGE SCALE GENOMIC DNA]</scope>
    <source>
        <strain evidence="2 3">RIB 2604</strain>
    </source>
</reference>
<sequence length="231" mass="26799">MASQQGRAIFFRDLSLIPPKGTTQADRIPDDLPDTIPGLPFLLRGWSDFPKWEFQVRLVLENLGLQDLVDRDLPRPEENHKNFVRWHSCSQRLQIWLTRQLSDEVMEAFVSSVDDRDFADEAYKVIRRIVLGHGVVRCQNVAYKLVRMTRADYSTAEQYIEDFKNIYKLAKQLQCGLPPFTASLLMLREIFHDIPTWVTMIEQAMPADAGSAYTDIDFFTLCRNAIEQSQR</sequence>
<evidence type="ECO:0000313" key="2">
    <source>
        <dbReference type="EMBL" id="GAT26979.1"/>
    </source>
</evidence>
<reference evidence="1" key="3">
    <citation type="submission" date="2021-01" db="EMBL/GenBank/DDBJ databases">
        <authorList>
            <consortium name="Aspergillus luchuensis mut. kawachii IFO 4304 genome sequencing consortium"/>
            <person name="Kazuki M."/>
            <person name="Futagami T."/>
        </authorList>
    </citation>
    <scope>NUCLEOTIDE SEQUENCE</scope>
    <source>
        <strain evidence="1">IFO 4308</strain>
    </source>
</reference>
<dbReference type="EMBL" id="AP024426">
    <property type="protein sequence ID" value="BCR95985.1"/>
    <property type="molecule type" value="Genomic_DNA"/>
</dbReference>
<name>A0A146FNR3_ASPKA</name>
<keyword evidence="4" id="KW-1185">Reference proteome</keyword>
<dbReference type="OrthoDB" id="4446873at2759"/>